<dbReference type="Gene3D" id="2.30.30.240">
    <property type="entry name" value="PRC-barrel domain"/>
    <property type="match status" value="1"/>
</dbReference>
<dbReference type="AlphaFoldDB" id="A0A177N680"/>
<dbReference type="InterPro" id="IPR011033">
    <property type="entry name" value="PRC_barrel-like_sf"/>
</dbReference>
<evidence type="ECO:0000256" key="2">
    <source>
        <dbReference type="SAM" id="SignalP"/>
    </source>
</evidence>
<proteinExistence type="predicted"/>
<evidence type="ECO:0000259" key="3">
    <source>
        <dbReference type="Pfam" id="PF05239"/>
    </source>
</evidence>
<feature type="chain" id="PRO_5008068798" evidence="2">
    <location>
        <begin position="24"/>
        <end position="186"/>
    </location>
</feature>
<reference evidence="5" key="1">
    <citation type="submission" date="2016-03" db="EMBL/GenBank/DDBJ databases">
        <authorList>
            <person name="Heylen K."/>
            <person name="De Vos P."/>
            <person name="Vekeman B."/>
        </authorList>
    </citation>
    <scope>NUCLEOTIDE SEQUENCE [LARGE SCALE GENOMIC DNA]</scope>
    <source>
        <strain evidence="5">R-45383</strain>
    </source>
</reference>
<name>A0A177N680_9GAMM</name>
<gene>
    <name evidence="4" type="ORF">A1355_13305</name>
</gene>
<keyword evidence="5" id="KW-1185">Reference proteome</keyword>
<feature type="domain" description="PRC-barrel" evidence="3">
    <location>
        <begin position="77"/>
        <end position="152"/>
    </location>
</feature>
<dbReference type="Proteomes" id="UP000077628">
    <property type="component" value="Unassembled WGS sequence"/>
</dbReference>
<dbReference type="PANTHER" id="PTHR36505:SF1">
    <property type="entry name" value="BLR1072 PROTEIN"/>
    <property type="match status" value="1"/>
</dbReference>
<evidence type="ECO:0000256" key="1">
    <source>
        <dbReference type="SAM" id="Coils"/>
    </source>
</evidence>
<dbReference type="InterPro" id="IPR027275">
    <property type="entry name" value="PRC-brl_dom"/>
</dbReference>
<feature type="coiled-coil region" evidence="1">
    <location>
        <begin position="23"/>
        <end position="60"/>
    </location>
</feature>
<dbReference type="SUPFAM" id="SSF50346">
    <property type="entry name" value="PRC-barrel domain"/>
    <property type="match status" value="1"/>
</dbReference>
<feature type="signal peptide" evidence="2">
    <location>
        <begin position="1"/>
        <end position="23"/>
    </location>
</feature>
<accession>A0A177N680</accession>
<dbReference type="EMBL" id="LUUK01000209">
    <property type="protein sequence ID" value="OAI13516.1"/>
    <property type="molecule type" value="Genomic_DNA"/>
</dbReference>
<dbReference type="STRING" id="702114.A1355_13305"/>
<dbReference type="OrthoDB" id="286778at2"/>
<sequence>MKTVLSMVALSFLSALALSPVRADEVKDKQKDLIEKQQELTKKQEEVHEKQVELNQANQEVSIERGREANKSMQQISRASKITGAKVKNTTGDSLGDIKDLVIDPQNGQVVYAVVSFGGLMGMGDKLFAIPWRALRWTSPRDYYILDLDKETLKTAPGFDKRHWPESSEKWEEQREALGQFYRVAP</sequence>
<protein>
    <submittedName>
        <fullName evidence="4">Photosystem reaction center subunit H</fullName>
    </submittedName>
</protein>
<comment type="caution">
    <text evidence="4">The sequence shown here is derived from an EMBL/GenBank/DDBJ whole genome shotgun (WGS) entry which is preliminary data.</text>
</comment>
<evidence type="ECO:0000313" key="5">
    <source>
        <dbReference type="Proteomes" id="UP000077628"/>
    </source>
</evidence>
<dbReference type="Pfam" id="PF05239">
    <property type="entry name" value="PRC"/>
    <property type="match status" value="1"/>
</dbReference>
<dbReference type="RefSeq" id="WP_064031197.1">
    <property type="nucleotide sequence ID" value="NZ_LUUK01000209.1"/>
</dbReference>
<dbReference type="PANTHER" id="PTHR36505">
    <property type="entry name" value="BLR1072 PROTEIN"/>
    <property type="match status" value="1"/>
</dbReference>
<organism evidence="4 5">
    <name type="scientific">Methylomonas koyamae</name>
    <dbReference type="NCBI Taxonomy" id="702114"/>
    <lineage>
        <taxon>Bacteria</taxon>
        <taxon>Pseudomonadati</taxon>
        <taxon>Pseudomonadota</taxon>
        <taxon>Gammaproteobacteria</taxon>
        <taxon>Methylococcales</taxon>
        <taxon>Methylococcaceae</taxon>
        <taxon>Methylomonas</taxon>
    </lineage>
</organism>
<keyword evidence="2" id="KW-0732">Signal</keyword>
<evidence type="ECO:0000313" key="4">
    <source>
        <dbReference type="EMBL" id="OAI13516.1"/>
    </source>
</evidence>
<keyword evidence="1" id="KW-0175">Coiled coil</keyword>